<accession>A0ABR2K2V2</accession>
<evidence type="ECO:0000313" key="1">
    <source>
        <dbReference type="EMBL" id="KAK8885081.1"/>
    </source>
</evidence>
<dbReference type="EMBL" id="JAPFFF010000008">
    <property type="protein sequence ID" value="KAK8885081.1"/>
    <property type="molecule type" value="Genomic_DNA"/>
</dbReference>
<dbReference type="Proteomes" id="UP001470230">
    <property type="component" value="Unassembled WGS sequence"/>
</dbReference>
<reference evidence="1 2" key="1">
    <citation type="submission" date="2024-04" db="EMBL/GenBank/DDBJ databases">
        <title>Tritrichomonas musculus Genome.</title>
        <authorList>
            <person name="Alves-Ferreira E."/>
            <person name="Grigg M."/>
            <person name="Lorenzi H."/>
            <person name="Galac M."/>
        </authorList>
    </citation>
    <scope>NUCLEOTIDE SEQUENCE [LARGE SCALE GENOMIC DNA]</scope>
    <source>
        <strain evidence="1 2">EAF2021</strain>
    </source>
</reference>
<protein>
    <submittedName>
        <fullName evidence="1">Uncharacterized protein</fullName>
    </submittedName>
</protein>
<sequence length="1141" mass="130393">MDKKLSLDELEELISKIPSENADYDIQLLNEYLSKTNNSQFQFAFGQLQKIDLSNCSKKLLEDNVSSFISILQTPNQSVELFNFLNGKIDQDLLIRRFTRSEFIIDAILPTLTSKNFKEGEDSNFLSFCYKIINAITLFDEIPYYLRSLRQSIFQLAFLKRKLQLCLDIIKSVNLARTSNDFFEFSSYSTSLIQLAVDDEPIARSLFEYMLNCSTFYYKEPGIAFESWFITCLTSFAPLLYGKTVHPAVLEYVKYYLSLIEDRNNINPNINNSSNSVFLDKSRNFNVQHLKQIINKFEESSRPIYNPSLPLNSAPSLLRPYFLFKLWNANLFNIDSNSKDKIQPEQIYNELLNLCQKCPGLSGHSNAHSRPYTSIQLFNILSQLPLKNSLPFYFLLAQRGYEEEFNKVISDAFNDKNKKEDIIDKILLVFERAARTSPILLKPHFDSISKLSINQCPTICSLLIKSDFLSFTSLWKFVKKFSFPIVKPIIREGIVQIQRRSRSFENAKFIIHVLRHFFAKPSSSSKNPEINWSAVAEAFPDDANISATILLNESIVADDKNNNDSDNSSKLLNWRDQFMKYISKSPATYHRIVAIPYLLLCSGDNNIHIENAKWAISKLPAYQNMSEAVLEGYSLFELAKHVISQSTSTEQTDKTLNELFGYEKEKITCYASSFAHAAIILKIGSQESMNALISSINSSHLQIARSSKLAINFLRLSNCIFNSDQEDVVKKVNNPVVDLIFGLLSPSINSNSKSGTFDFDANLKNDEKNFIQMLTKAHSMDVESIATTLKKQKFNNFHELREHFMLLAISCFLLLPARSVSQSSTDKCISLLNSPSSTYKQKNFALLALSQSPSFPEDKIDLSSKELINEPLLSRSLLLVAMKTKNTEVISSILNQSKDFTIIEVIKPLLPFLDQKMVSNFVEKTALDTDVQVLFDSLDLFTNPNILFIIFTDIRCRPIINTIFTNRYQKLRSAISKLGPQEIMEKITFTPFDDFALLSMRERDYPISSICRGLIGQKSIVTLPGVFLILTSERNKMFQYADSMFAFIQDLDGSEIVKALKYIAIFYLVGSSREPFETIRLHFEANPTELNEDIIHSLIPSLFARFINKSEHYDILVKASKETDDVYLNEAVQALRLKQLS</sequence>
<comment type="caution">
    <text evidence="1">The sequence shown here is derived from an EMBL/GenBank/DDBJ whole genome shotgun (WGS) entry which is preliminary data.</text>
</comment>
<evidence type="ECO:0000313" key="2">
    <source>
        <dbReference type="Proteomes" id="UP001470230"/>
    </source>
</evidence>
<gene>
    <name evidence="1" type="ORF">M9Y10_044210</name>
</gene>
<proteinExistence type="predicted"/>
<keyword evidence="2" id="KW-1185">Reference proteome</keyword>
<name>A0ABR2K2V2_9EUKA</name>
<organism evidence="1 2">
    <name type="scientific">Tritrichomonas musculus</name>
    <dbReference type="NCBI Taxonomy" id="1915356"/>
    <lineage>
        <taxon>Eukaryota</taxon>
        <taxon>Metamonada</taxon>
        <taxon>Parabasalia</taxon>
        <taxon>Tritrichomonadida</taxon>
        <taxon>Tritrichomonadidae</taxon>
        <taxon>Tritrichomonas</taxon>
    </lineage>
</organism>